<proteinExistence type="predicted"/>
<protein>
    <submittedName>
        <fullName evidence="2">Uncharacterized protein</fullName>
    </submittedName>
</protein>
<evidence type="ECO:0000313" key="2">
    <source>
        <dbReference type="EMBL" id="SHH22245.1"/>
    </source>
</evidence>
<dbReference type="EMBL" id="FQWO01000009">
    <property type="protein sequence ID" value="SHH22245.1"/>
    <property type="molecule type" value="Genomic_DNA"/>
</dbReference>
<name>A0A1M5R798_9FLAO</name>
<dbReference type="EMBL" id="PVUB01000008">
    <property type="protein sequence ID" value="PRZ21640.1"/>
    <property type="molecule type" value="Genomic_DNA"/>
</dbReference>
<evidence type="ECO:0000313" key="3">
    <source>
        <dbReference type="Proteomes" id="UP000184384"/>
    </source>
</evidence>
<evidence type="ECO:0000313" key="1">
    <source>
        <dbReference type="EMBL" id="PRZ21640.1"/>
    </source>
</evidence>
<accession>A0A1M5R798</accession>
<dbReference type="OrthoDB" id="1430532at2"/>
<sequence>MFLNYIKGFFLKRKLKNIFYDVKSTRLVSAIKTVGLLVDESYFLKREALVKELVSNGIIEENIKIIIYKDKLSKSQKDSGVFFSSKELTWNAEITSVAVNDFIKEEFDLLISYYEVQKPILKLITHRSNAKFKAGFATIDKRLNHLIISAHTEDYRVFTSELFRYLKKIKQNR</sequence>
<dbReference type="Proteomes" id="UP000184384">
    <property type="component" value="Unassembled WGS sequence"/>
</dbReference>
<dbReference type="Proteomes" id="UP000237771">
    <property type="component" value="Unassembled WGS sequence"/>
</dbReference>
<dbReference type="AlphaFoldDB" id="A0A1M5R798"/>
<gene>
    <name evidence="1" type="ORF">BC624_10880</name>
    <name evidence="2" type="ORF">SAMN05443373_10979</name>
</gene>
<dbReference type="Pfam" id="PF21857">
    <property type="entry name" value="DUF6913"/>
    <property type="match status" value="1"/>
</dbReference>
<dbReference type="STRING" id="280093.SAMN05443373_10979"/>
<keyword evidence="4" id="KW-1185">Reference proteome</keyword>
<reference evidence="3" key="2">
    <citation type="submission" date="2016-11" db="EMBL/GenBank/DDBJ databases">
        <authorList>
            <person name="Varghese N."/>
            <person name="Submissions S."/>
        </authorList>
    </citation>
    <scope>NUCLEOTIDE SEQUENCE [LARGE SCALE GENOMIC DNA]</scope>
    <source>
        <strain evidence="3">DSM 19729</strain>
    </source>
</reference>
<evidence type="ECO:0000313" key="4">
    <source>
        <dbReference type="Proteomes" id="UP000237771"/>
    </source>
</evidence>
<reference evidence="1 4" key="3">
    <citation type="submission" date="2018-03" db="EMBL/GenBank/DDBJ databases">
        <title>Genomic Encyclopedia of Archaeal and Bacterial Type Strains, Phase II (KMG-II): from individual species to whole genera.</title>
        <authorList>
            <person name="Goeker M."/>
        </authorList>
    </citation>
    <scope>NUCLEOTIDE SEQUENCE [LARGE SCALE GENOMIC DNA]</scope>
    <source>
        <strain evidence="1 4">DSM 17797</strain>
    </source>
</reference>
<dbReference type="InterPro" id="IPR054207">
    <property type="entry name" value="DUF6913"/>
</dbReference>
<dbReference type="RefSeq" id="WP_072944684.1">
    <property type="nucleotide sequence ID" value="NZ_FQWO01000009.1"/>
</dbReference>
<organism evidence="2 3">
    <name type="scientific">Flavobacterium granuli</name>
    <dbReference type="NCBI Taxonomy" id="280093"/>
    <lineage>
        <taxon>Bacteria</taxon>
        <taxon>Pseudomonadati</taxon>
        <taxon>Bacteroidota</taxon>
        <taxon>Flavobacteriia</taxon>
        <taxon>Flavobacteriales</taxon>
        <taxon>Flavobacteriaceae</taxon>
        <taxon>Flavobacterium</taxon>
    </lineage>
</organism>
<reference evidence="2" key="1">
    <citation type="submission" date="2016-11" db="EMBL/GenBank/DDBJ databases">
        <authorList>
            <person name="Jaros S."/>
            <person name="Januszkiewicz K."/>
            <person name="Wedrychowicz H."/>
        </authorList>
    </citation>
    <scope>NUCLEOTIDE SEQUENCE [LARGE SCALE GENOMIC DNA]</scope>
    <source>
        <strain evidence="2">DSM 19729</strain>
    </source>
</reference>